<comment type="caution">
    <text evidence="1">The sequence shown here is derived from an EMBL/GenBank/DDBJ whole genome shotgun (WGS) entry which is preliminary data.</text>
</comment>
<name>A0A2W4W5D8_9CYAN</name>
<accession>A0A2W4W5D8</accession>
<protein>
    <submittedName>
        <fullName evidence="1">DUF1003 domain-containing protein</fullName>
    </submittedName>
</protein>
<dbReference type="AlphaFoldDB" id="A0A2W4W5D8"/>
<evidence type="ECO:0000313" key="1">
    <source>
        <dbReference type="EMBL" id="PZO39570.1"/>
    </source>
</evidence>
<dbReference type="Proteomes" id="UP000249081">
    <property type="component" value="Unassembled WGS sequence"/>
</dbReference>
<dbReference type="InterPro" id="IPR010406">
    <property type="entry name" value="DUF1003"/>
</dbReference>
<proteinExistence type="predicted"/>
<organism evidence="1 2">
    <name type="scientific">Shackletoniella antarctica</name>
    <dbReference type="NCBI Taxonomy" id="268115"/>
    <lineage>
        <taxon>Bacteria</taxon>
        <taxon>Bacillati</taxon>
        <taxon>Cyanobacteriota</taxon>
        <taxon>Cyanophyceae</taxon>
        <taxon>Oculatellales</taxon>
        <taxon>Oculatellaceae</taxon>
        <taxon>Shackletoniella</taxon>
    </lineage>
</organism>
<sequence>MVNPTPSNLPASSKAWFSRRPRRRILTAPLPDPIAENIEAIIAIHRQEAEDATVAEKGLEVVAAWFSQPGFLYLLLLGLGLWLGGDALNQTGLLPFALPTFSWADQGLDAAALLISTGVLIRQNRQESFAEQRTQLMLQLNLLSEKKIAKIIALIEELREDLPDMEQRYDHEAAVMQVSTDPLALLEALKENLEEEIFSNVSPEVSLEEQEKT</sequence>
<reference evidence="1 2" key="2">
    <citation type="submission" date="2018-06" db="EMBL/GenBank/DDBJ databases">
        <title>Metagenomic assembly of (sub)arctic Cyanobacteria and their associated microbiome from non-axenic cultures.</title>
        <authorList>
            <person name="Baurain D."/>
        </authorList>
    </citation>
    <scope>NUCLEOTIDE SEQUENCE [LARGE SCALE GENOMIC DNA]</scope>
    <source>
        <strain evidence="1">ULC041bin1</strain>
    </source>
</reference>
<dbReference type="EMBL" id="QBMN01000086">
    <property type="protein sequence ID" value="PZO39570.1"/>
    <property type="molecule type" value="Genomic_DNA"/>
</dbReference>
<gene>
    <name evidence="1" type="ORF">DCF17_13135</name>
</gene>
<dbReference type="Pfam" id="PF06210">
    <property type="entry name" value="DUF1003"/>
    <property type="match status" value="1"/>
</dbReference>
<evidence type="ECO:0000313" key="2">
    <source>
        <dbReference type="Proteomes" id="UP000249081"/>
    </source>
</evidence>
<reference evidence="2" key="1">
    <citation type="submission" date="2018-04" db="EMBL/GenBank/DDBJ databases">
        <authorList>
            <person name="Cornet L."/>
        </authorList>
    </citation>
    <scope>NUCLEOTIDE SEQUENCE [LARGE SCALE GENOMIC DNA]</scope>
</reference>